<evidence type="ECO:0000256" key="1">
    <source>
        <dbReference type="SAM" id="Phobius"/>
    </source>
</evidence>
<feature type="transmembrane region" description="Helical" evidence="1">
    <location>
        <begin position="9"/>
        <end position="27"/>
    </location>
</feature>
<dbReference type="EMBL" id="JBHSXN010000005">
    <property type="protein sequence ID" value="MFC6955287.1"/>
    <property type="molecule type" value="Genomic_DNA"/>
</dbReference>
<keyword evidence="3" id="KW-1185">Reference proteome</keyword>
<evidence type="ECO:0000313" key="2">
    <source>
        <dbReference type="EMBL" id="MFC6955287.1"/>
    </source>
</evidence>
<evidence type="ECO:0008006" key="4">
    <source>
        <dbReference type="Google" id="ProtNLM"/>
    </source>
</evidence>
<keyword evidence="1" id="KW-0472">Membrane</keyword>
<gene>
    <name evidence="2" type="ORF">ACFQGB_20690</name>
</gene>
<protein>
    <recommendedName>
        <fullName evidence="4">TIGR04206 family protein</fullName>
    </recommendedName>
</protein>
<comment type="caution">
    <text evidence="2">The sequence shown here is derived from an EMBL/GenBank/DDBJ whole genome shotgun (WGS) entry which is preliminary data.</text>
</comment>
<keyword evidence="1" id="KW-0812">Transmembrane</keyword>
<reference evidence="2 3" key="1">
    <citation type="journal article" date="2019" name="Int. J. Syst. Evol. Microbiol.">
        <title>The Global Catalogue of Microorganisms (GCM) 10K type strain sequencing project: providing services to taxonomists for standard genome sequencing and annotation.</title>
        <authorList>
            <consortium name="The Broad Institute Genomics Platform"/>
            <consortium name="The Broad Institute Genome Sequencing Center for Infectious Disease"/>
            <person name="Wu L."/>
            <person name="Ma J."/>
        </authorList>
    </citation>
    <scope>NUCLEOTIDE SEQUENCE [LARGE SCALE GENOMIC DNA]</scope>
    <source>
        <strain evidence="2 3">GX26</strain>
    </source>
</reference>
<dbReference type="AlphaFoldDB" id="A0ABD5VMP7"/>
<sequence>MIASRTDRLLVAALAGVALGALPPWFLRNPFYDGVSPTVYYPGQGTGLETWGLATLALAVLAVGVLVARDGRVATTSAAVVGAAATVVALDTGVEGVMVPWLLPGPGVAITAASGLAVLALVARDRATPEQ</sequence>
<dbReference type="RefSeq" id="WP_336352215.1">
    <property type="nucleotide sequence ID" value="NZ_JAZAQL010000005.1"/>
</dbReference>
<feature type="transmembrane region" description="Helical" evidence="1">
    <location>
        <begin position="73"/>
        <end position="90"/>
    </location>
</feature>
<accession>A0ABD5VMP7</accession>
<evidence type="ECO:0000313" key="3">
    <source>
        <dbReference type="Proteomes" id="UP001596395"/>
    </source>
</evidence>
<dbReference type="Proteomes" id="UP001596395">
    <property type="component" value="Unassembled WGS sequence"/>
</dbReference>
<feature type="transmembrane region" description="Helical" evidence="1">
    <location>
        <begin position="47"/>
        <end position="66"/>
    </location>
</feature>
<feature type="transmembrane region" description="Helical" evidence="1">
    <location>
        <begin position="102"/>
        <end position="123"/>
    </location>
</feature>
<organism evidence="2 3">
    <name type="scientific">Halorubellus litoreus</name>
    <dbReference type="NCBI Taxonomy" id="755308"/>
    <lineage>
        <taxon>Archaea</taxon>
        <taxon>Methanobacteriati</taxon>
        <taxon>Methanobacteriota</taxon>
        <taxon>Stenosarchaea group</taxon>
        <taxon>Halobacteria</taxon>
        <taxon>Halobacteriales</taxon>
        <taxon>Halorubellaceae</taxon>
        <taxon>Halorubellus</taxon>
    </lineage>
</organism>
<name>A0ABD5VMP7_9EURY</name>
<keyword evidence="1" id="KW-1133">Transmembrane helix</keyword>
<proteinExistence type="predicted"/>